<keyword evidence="1" id="KW-1133">Transmembrane helix</keyword>
<evidence type="ECO:0000313" key="3">
    <source>
        <dbReference type="EMBL" id="MCC9295965.1"/>
    </source>
</evidence>
<sequence length="287" mass="33787">MNGKGLNRNMKHFIEKLKESIRSILEVCVLISAFFIPPIFNASKWIGMCFAKNNLNFDNIKYYFLLCVGNWGTGFALMIIVLFKFRAFNKEKLFNTKNVYHDYCYTWYWFCAKILGYKKCNMKLVPIFMQFKLALNDTFEKYYVGTEDDYLIKEKEQIDIKKLNCNPVSDEINLVLVDTYPILENQLPENKKSLSTIVISRNKNDFNRYFSQAFITKIVNEVRKLPSNVNYINIYATTNPKHTFKIVRNAFKLAERGNINKLIVFQQKKDGARKFSSKGMVIYNNRV</sequence>
<name>A0ABS8N844_9CLOT</name>
<dbReference type="Pfam" id="PF18179">
    <property type="entry name" value="SUa-2TM"/>
    <property type="match status" value="1"/>
</dbReference>
<feature type="transmembrane region" description="Helical" evidence="1">
    <location>
        <begin position="21"/>
        <end position="40"/>
    </location>
</feature>
<keyword evidence="1" id="KW-0812">Transmembrane</keyword>
<feature type="domain" description="SMODS/Ubiquitin system-associated 2TM effector" evidence="2">
    <location>
        <begin position="10"/>
        <end position="277"/>
    </location>
</feature>
<dbReference type="RefSeq" id="WP_229981761.1">
    <property type="nucleotide sequence ID" value="NZ_JAJJPB010000021.1"/>
</dbReference>
<evidence type="ECO:0000259" key="2">
    <source>
        <dbReference type="Pfam" id="PF18179"/>
    </source>
</evidence>
<proteinExistence type="predicted"/>
<accession>A0ABS8N844</accession>
<dbReference type="EMBL" id="JAJJPB010000021">
    <property type="protein sequence ID" value="MCC9295965.1"/>
    <property type="molecule type" value="Genomic_DNA"/>
</dbReference>
<dbReference type="Proteomes" id="UP001165422">
    <property type="component" value="Unassembled WGS sequence"/>
</dbReference>
<protein>
    <recommendedName>
        <fullName evidence="2">SMODS/Ubiquitin system-associated 2TM effector domain-containing protein</fullName>
    </recommendedName>
</protein>
<organism evidence="3 4">
    <name type="scientific">Clostridium aromativorans</name>
    <dbReference type="NCBI Taxonomy" id="2836848"/>
    <lineage>
        <taxon>Bacteria</taxon>
        <taxon>Bacillati</taxon>
        <taxon>Bacillota</taxon>
        <taxon>Clostridia</taxon>
        <taxon>Eubacteriales</taxon>
        <taxon>Clostridiaceae</taxon>
        <taxon>Clostridium</taxon>
    </lineage>
</organism>
<evidence type="ECO:0000313" key="4">
    <source>
        <dbReference type="Proteomes" id="UP001165422"/>
    </source>
</evidence>
<comment type="caution">
    <text evidence="3">The sequence shown here is derived from an EMBL/GenBank/DDBJ whole genome shotgun (WGS) entry which is preliminary data.</text>
</comment>
<dbReference type="InterPro" id="IPR041502">
    <property type="entry name" value="SUa-2TM"/>
</dbReference>
<feature type="transmembrane region" description="Helical" evidence="1">
    <location>
        <begin position="60"/>
        <end position="83"/>
    </location>
</feature>
<gene>
    <name evidence="3" type="ORF">LN736_13950</name>
</gene>
<keyword evidence="1" id="KW-0472">Membrane</keyword>
<keyword evidence="4" id="KW-1185">Reference proteome</keyword>
<reference evidence="3" key="1">
    <citation type="submission" date="2021-11" db="EMBL/GenBank/DDBJ databases">
        <authorList>
            <person name="Qingchun L."/>
            <person name="Dong Z."/>
            <person name="Zongwei Q."/>
            <person name="Jia Z."/>
            <person name="Duotao L."/>
        </authorList>
    </citation>
    <scope>NUCLEOTIDE SEQUENCE</scope>
    <source>
        <strain evidence="3">WLY-B-L2</strain>
    </source>
</reference>
<evidence type="ECO:0000256" key="1">
    <source>
        <dbReference type="SAM" id="Phobius"/>
    </source>
</evidence>